<protein>
    <submittedName>
        <fullName evidence="1">Uncharacterized protein</fullName>
    </submittedName>
</protein>
<comment type="caution">
    <text evidence="1">The sequence shown here is derived from an EMBL/GenBank/DDBJ whole genome shotgun (WGS) entry which is preliminary data.</text>
</comment>
<feature type="non-terminal residue" evidence="1">
    <location>
        <position position="70"/>
    </location>
</feature>
<feature type="non-terminal residue" evidence="1">
    <location>
        <position position="1"/>
    </location>
</feature>
<dbReference type="AlphaFoldDB" id="A0AAN5C4X1"/>
<dbReference type="Proteomes" id="UP001328107">
    <property type="component" value="Unassembled WGS sequence"/>
</dbReference>
<keyword evidence="2" id="KW-1185">Reference proteome</keyword>
<evidence type="ECO:0000313" key="1">
    <source>
        <dbReference type="EMBL" id="GMR30800.1"/>
    </source>
</evidence>
<dbReference type="EMBL" id="BTRK01000001">
    <property type="protein sequence ID" value="GMR30800.1"/>
    <property type="molecule type" value="Genomic_DNA"/>
</dbReference>
<evidence type="ECO:0000313" key="2">
    <source>
        <dbReference type="Proteomes" id="UP001328107"/>
    </source>
</evidence>
<gene>
    <name evidence="1" type="ORF">PMAYCL1PPCAC_00995</name>
</gene>
<organism evidence="1 2">
    <name type="scientific">Pristionchus mayeri</name>
    <dbReference type="NCBI Taxonomy" id="1317129"/>
    <lineage>
        <taxon>Eukaryota</taxon>
        <taxon>Metazoa</taxon>
        <taxon>Ecdysozoa</taxon>
        <taxon>Nematoda</taxon>
        <taxon>Chromadorea</taxon>
        <taxon>Rhabditida</taxon>
        <taxon>Rhabditina</taxon>
        <taxon>Diplogasteromorpha</taxon>
        <taxon>Diplogasteroidea</taxon>
        <taxon>Neodiplogasteridae</taxon>
        <taxon>Pristionchus</taxon>
    </lineage>
</organism>
<sequence length="70" mass="8108">RKRTHCLHPRRVFCCAEFESHSESISRSGTSRLVLLRGIEVVEGEAIPERRVVEKGEGFAGNQWLLFKRR</sequence>
<name>A0AAN5C4X1_9BILA</name>
<accession>A0AAN5C4X1</accession>
<proteinExistence type="predicted"/>
<reference evidence="2" key="1">
    <citation type="submission" date="2022-10" db="EMBL/GenBank/DDBJ databases">
        <title>Genome assembly of Pristionchus species.</title>
        <authorList>
            <person name="Yoshida K."/>
            <person name="Sommer R.J."/>
        </authorList>
    </citation>
    <scope>NUCLEOTIDE SEQUENCE [LARGE SCALE GENOMIC DNA]</scope>
    <source>
        <strain evidence="2">RS5460</strain>
    </source>
</reference>